<organism evidence="1 2">
    <name type="scientific">Trifolium medium</name>
    <dbReference type="NCBI Taxonomy" id="97028"/>
    <lineage>
        <taxon>Eukaryota</taxon>
        <taxon>Viridiplantae</taxon>
        <taxon>Streptophyta</taxon>
        <taxon>Embryophyta</taxon>
        <taxon>Tracheophyta</taxon>
        <taxon>Spermatophyta</taxon>
        <taxon>Magnoliopsida</taxon>
        <taxon>eudicotyledons</taxon>
        <taxon>Gunneridae</taxon>
        <taxon>Pentapetalae</taxon>
        <taxon>rosids</taxon>
        <taxon>fabids</taxon>
        <taxon>Fabales</taxon>
        <taxon>Fabaceae</taxon>
        <taxon>Papilionoideae</taxon>
        <taxon>50 kb inversion clade</taxon>
        <taxon>NPAAA clade</taxon>
        <taxon>Hologalegina</taxon>
        <taxon>IRL clade</taxon>
        <taxon>Trifolieae</taxon>
        <taxon>Trifolium</taxon>
    </lineage>
</organism>
<comment type="caution">
    <text evidence="1">The sequence shown here is derived from an EMBL/GenBank/DDBJ whole genome shotgun (WGS) entry which is preliminary data.</text>
</comment>
<proteinExistence type="predicted"/>
<sequence>MVSENNRGVAKGEQDLLL</sequence>
<evidence type="ECO:0000313" key="1">
    <source>
        <dbReference type="EMBL" id="MCI40738.1"/>
    </source>
</evidence>
<protein>
    <submittedName>
        <fullName evidence="1">Uncharacterized protein</fullName>
    </submittedName>
</protein>
<dbReference type="EMBL" id="LXQA010283423">
    <property type="protein sequence ID" value="MCI40738.1"/>
    <property type="molecule type" value="Genomic_DNA"/>
</dbReference>
<dbReference type="Proteomes" id="UP000265520">
    <property type="component" value="Unassembled WGS sequence"/>
</dbReference>
<evidence type="ECO:0000313" key="2">
    <source>
        <dbReference type="Proteomes" id="UP000265520"/>
    </source>
</evidence>
<keyword evidence="2" id="KW-1185">Reference proteome</keyword>
<dbReference type="AlphaFoldDB" id="A0A392RVT5"/>
<accession>A0A392RVT5</accession>
<feature type="non-terminal residue" evidence="1">
    <location>
        <position position="18"/>
    </location>
</feature>
<name>A0A392RVT5_9FABA</name>
<reference evidence="1 2" key="1">
    <citation type="journal article" date="2018" name="Front. Plant Sci.">
        <title>Red Clover (Trifolium pratense) and Zigzag Clover (T. medium) - A Picture of Genomic Similarities and Differences.</title>
        <authorList>
            <person name="Dluhosova J."/>
            <person name="Istvanek J."/>
            <person name="Nedelnik J."/>
            <person name="Repkova J."/>
        </authorList>
    </citation>
    <scope>NUCLEOTIDE SEQUENCE [LARGE SCALE GENOMIC DNA]</scope>
    <source>
        <strain evidence="2">cv. 10/8</strain>
        <tissue evidence="1">Leaf</tissue>
    </source>
</reference>